<proteinExistence type="predicted"/>
<keyword evidence="6" id="KW-1185">Reference proteome</keyword>
<feature type="signal peptide" evidence="2">
    <location>
        <begin position="1"/>
        <end position="27"/>
    </location>
</feature>
<feature type="chain" id="PRO_5035574586" description="FAS1 domain-containing protein" evidence="2">
    <location>
        <begin position="28"/>
        <end position="381"/>
    </location>
</feature>
<dbReference type="STRING" id="1764295.A0A5B8MPQ0"/>
<evidence type="ECO:0000313" key="5">
    <source>
        <dbReference type="EMBL" id="QDZ21575.1"/>
    </source>
</evidence>
<protein>
    <recommendedName>
        <fullName evidence="3">FAS1 domain-containing protein</fullName>
    </recommendedName>
</protein>
<dbReference type="SUPFAM" id="SSF82153">
    <property type="entry name" value="FAS1 domain"/>
    <property type="match status" value="1"/>
</dbReference>
<dbReference type="OrthoDB" id="568456at2759"/>
<reference evidence="4" key="2">
    <citation type="submission" date="2021-01" db="EMBL/GenBank/DDBJ databases">
        <authorList>
            <person name="Corre E."/>
            <person name="Pelletier E."/>
            <person name="Niang G."/>
            <person name="Scheremetjew M."/>
            <person name="Finn R."/>
            <person name="Kale V."/>
            <person name="Holt S."/>
            <person name="Cochrane G."/>
            <person name="Meng A."/>
            <person name="Brown T."/>
            <person name="Cohen L."/>
        </authorList>
    </citation>
    <scope>NUCLEOTIDE SEQUENCE</scope>
    <source>
        <strain evidence="4">CCMP1205</strain>
    </source>
</reference>
<name>A0A5B8MPQ0_9CHLO</name>
<evidence type="ECO:0000313" key="4">
    <source>
        <dbReference type="EMBL" id="CAD9715283.1"/>
    </source>
</evidence>
<dbReference type="Proteomes" id="UP000316726">
    <property type="component" value="Chromosome 6"/>
</dbReference>
<evidence type="ECO:0000313" key="6">
    <source>
        <dbReference type="Proteomes" id="UP000316726"/>
    </source>
</evidence>
<organism evidence="5 6">
    <name type="scientific">Chloropicon primus</name>
    <dbReference type="NCBI Taxonomy" id="1764295"/>
    <lineage>
        <taxon>Eukaryota</taxon>
        <taxon>Viridiplantae</taxon>
        <taxon>Chlorophyta</taxon>
        <taxon>Chloropicophyceae</taxon>
        <taxon>Chloropicales</taxon>
        <taxon>Chloropicaceae</taxon>
        <taxon>Chloropicon</taxon>
    </lineage>
</organism>
<sequence length="381" mass="40966">MVASSSSSSWLVKVVLVLLSSSALVASVAWAQGAGACFDTLGRQIDSRNDLRYFSSALREAELDASLDGPGPYLVLAPSDKAFESLRSDESGDLLNMELSKLVAFHLAGAKGYEDFLRSRAGQSFGLSTLCSDCGNLEVTSLQSGQVLVGEARVESTLETCNGLLVVIDEILRPGRSVPGSSPPELECSSSDPSCCDAPPPEYSCMEQKIWGKCDEAWLVVGGYCKFTCGRCGTRPTFREPAREQPEEEIGRRGGDSGRGSRRQPRSPARYPCECTNDGYSGNVQTDRRGCFTINVAEEAAARYAGNAGGRVGEAIAGYWGGDAAQFSSYFAGLWSNVAQSWARTNMRDSTTNICYVVDPQNCASSRESELFPGARWRSCD</sequence>
<accession>A0A5B8MPQ0</accession>
<dbReference type="InterPro" id="IPR000782">
    <property type="entry name" value="FAS1_domain"/>
</dbReference>
<dbReference type="Pfam" id="PF02469">
    <property type="entry name" value="Fasciclin"/>
    <property type="match status" value="1"/>
</dbReference>
<dbReference type="InterPro" id="IPR036378">
    <property type="entry name" value="FAS1_dom_sf"/>
</dbReference>
<reference evidence="5 6" key="1">
    <citation type="submission" date="2018-07" db="EMBL/GenBank/DDBJ databases">
        <title>The complete nuclear genome of the prasinophyte Chloropicon primus (CCMP1205).</title>
        <authorList>
            <person name="Pombert J.-F."/>
            <person name="Otis C."/>
            <person name="Turmel M."/>
            <person name="Lemieux C."/>
        </authorList>
    </citation>
    <scope>NUCLEOTIDE SEQUENCE [LARGE SCALE GENOMIC DNA]</scope>
    <source>
        <strain evidence="5 6">CCMP1205</strain>
    </source>
</reference>
<dbReference type="EMBL" id="HBHL01006447">
    <property type="protein sequence ID" value="CAD9715283.1"/>
    <property type="molecule type" value="Transcribed_RNA"/>
</dbReference>
<feature type="compositionally biased region" description="Basic and acidic residues" evidence="1">
    <location>
        <begin position="238"/>
        <end position="256"/>
    </location>
</feature>
<feature type="domain" description="FAS1" evidence="3">
    <location>
        <begin position="38"/>
        <end position="172"/>
    </location>
</feature>
<dbReference type="Gene3D" id="2.30.180.10">
    <property type="entry name" value="FAS1 domain"/>
    <property type="match status" value="1"/>
</dbReference>
<evidence type="ECO:0000259" key="3">
    <source>
        <dbReference type="PROSITE" id="PS50213"/>
    </source>
</evidence>
<dbReference type="PROSITE" id="PS50213">
    <property type="entry name" value="FAS1"/>
    <property type="match status" value="1"/>
</dbReference>
<gene>
    <name evidence="5" type="ORF">A3770_06p40930</name>
    <name evidence="4" type="ORF">CPRI1469_LOCUS4137</name>
</gene>
<dbReference type="EMBL" id="CP031039">
    <property type="protein sequence ID" value="QDZ21575.1"/>
    <property type="molecule type" value="Genomic_DNA"/>
</dbReference>
<evidence type="ECO:0000256" key="1">
    <source>
        <dbReference type="SAM" id="MobiDB-lite"/>
    </source>
</evidence>
<evidence type="ECO:0000256" key="2">
    <source>
        <dbReference type="SAM" id="SignalP"/>
    </source>
</evidence>
<feature type="region of interest" description="Disordered" evidence="1">
    <location>
        <begin position="238"/>
        <end position="270"/>
    </location>
</feature>
<dbReference type="AlphaFoldDB" id="A0A5B8MPQ0"/>
<keyword evidence="2" id="KW-0732">Signal</keyword>